<accession>A0ABV7SR26</accession>
<dbReference type="EMBL" id="JBHRXP010000001">
    <property type="protein sequence ID" value="MFC3578692.1"/>
    <property type="molecule type" value="Genomic_DNA"/>
</dbReference>
<evidence type="ECO:0000256" key="1">
    <source>
        <dbReference type="SAM" id="SignalP"/>
    </source>
</evidence>
<name>A0ABV7SR26_9SPHN</name>
<dbReference type="Gene3D" id="1.25.40.10">
    <property type="entry name" value="Tetratricopeptide repeat domain"/>
    <property type="match status" value="1"/>
</dbReference>
<reference evidence="3" key="1">
    <citation type="journal article" date="2019" name="Int. J. Syst. Evol. Microbiol.">
        <title>The Global Catalogue of Microorganisms (GCM) 10K type strain sequencing project: providing services to taxonomists for standard genome sequencing and annotation.</title>
        <authorList>
            <consortium name="The Broad Institute Genomics Platform"/>
            <consortium name="The Broad Institute Genome Sequencing Center for Infectious Disease"/>
            <person name="Wu L."/>
            <person name="Ma J."/>
        </authorList>
    </citation>
    <scope>NUCLEOTIDE SEQUENCE [LARGE SCALE GENOMIC DNA]</scope>
    <source>
        <strain evidence="3">KCTC 42739</strain>
    </source>
</reference>
<gene>
    <name evidence="2" type="ORF">ACFONA_00820</name>
</gene>
<sequence length="581" mass="61589">MTVPRRASLLALAMALVAAAPPTIQPAPSSRLAPFAATLADRDLPAMRGAWPRTDRSAAWAAIAQSTAANRQSARWALAQTLLADRQFADALGVLDTMARDDADLPLVAAWQLAHGIALAALDRPSEALSALGSPSLLGHPEACAWRARAMVATGDMAGARGLLKCALPAIAARTVPDQAPFLLTFADAAVVSDRPRLAIDLLGALDDRDPAANLRRGRALLAAGDIRAGTLLLDRASRSGTPDVRAAAQLALIAQRAAGPAAPPAAATAALDQLLRRWRGDAIEREALDLRWRLAERRGDTRAALAAGATLFRYFDLGAQTAPTLSRLQQQLRAVVSGDARSSVDDIAGTFWDYRDLLPGGAEGEALTAALAERLTAAGLYGRAAELMRTVLDRRPLDAATGPLSVRVAHLYLRADDPEAALRVLRRGAPTVFPQPIQVQRRQIEAIALFRLGKANEALAILDDVPDTAALQAELLWQKRDWPAFARVARRQLPDPRRLDATGQAMVLRQLVALTNIGDAAGVTVLRRRYASAFAPLPSRDAFALLTDPVDALDAAKVDKAFSRLTAANPDALSLVAVGG</sequence>
<organism evidence="2 3">
    <name type="scientific">Sphingomonas hylomeconis</name>
    <dbReference type="NCBI Taxonomy" id="1395958"/>
    <lineage>
        <taxon>Bacteria</taxon>
        <taxon>Pseudomonadati</taxon>
        <taxon>Pseudomonadota</taxon>
        <taxon>Alphaproteobacteria</taxon>
        <taxon>Sphingomonadales</taxon>
        <taxon>Sphingomonadaceae</taxon>
        <taxon>Sphingomonas</taxon>
    </lineage>
</organism>
<dbReference type="Proteomes" id="UP001595713">
    <property type="component" value="Unassembled WGS sequence"/>
</dbReference>
<evidence type="ECO:0000313" key="2">
    <source>
        <dbReference type="EMBL" id="MFC3578692.1"/>
    </source>
</evidence>
<proteinExistence type="predicted"/>
<dbReference type="InterPro" id="IPR011990">
    <property type="entry name" value="TPR-like_helical_dom_sf"/>
</dbReference>
<keyword evidence="1" id="KW-0732">Signal</keyword>
<evidence type="ECO:0000313" key="3">
    <source>
        <dbReference type="Proteomes" id="UP001595713"/>
    </source>
</evidence>
<feature type="signal peptide" evidence="1">
    <location>
        <begin position="1"/>
        <end position="19"/>
    </location>
</feature>
<keyword evidence="3" id="KW-1185">Reference proteome</keyword>
<protein>
    <submittedName>
        <fullName evidence="2">Endoglucanase</fullName>
    </submittedName>
</protein>
<feature type="chain" id="PRO_5045691403" evidence="1">
    <location>
        <begin position="20"/>
        <end position="581"/>
    </location>
</feature>
<comment type="caution">
    <text evidence="2">The sequence shown here is derived from an EMBL/GenBank/DDBJ whole genome shotgun (WGS) entry which is preliminary data.</text>
</comment>
<dbReference type="RefSeq" id="WP_261293895.1">
    <property type="nucleotide sequence ID" value="NZ_JANQBK010000004.1"/>
</dbReference>